<dbReference type="Gene3D" id="3.60.10.10">
    <property type="entry name" value="Endonuclease/exonuclease/phosphatase"/>
    <property type="match status" value="1"/>
</dbReference>
<dbReference type="Pfam" id="PF22669">
    <property type="entry name" value="Exo_endo_phos2"/>
    <property type="match status" value="1"/>
</dbReference>
<dbReference type="InParanoid" id="A0A3N4KG66"/>
<feature type="non-terminal residue" evidence="3">
    <location>
        <position position="1"/>
    </location>
</feature>
<evidence type="ECO:0000313" key="3">
    <source>
        <dbReference type="EMBL" id="RPB09556.1"/>
    </source>
</evidence>
<organism evidence="3 4">
    <name type="scientific">Morchella conica CCBAS932</name>
    <dbReference type="NCBI Taxonomy" id="1392247"/>
    <lineage>
        <taxon>Eukaryota</taxon>
        <taxon>Fungi</taxon>
        <taxon>Dikarya</taxon>
        <taxon>Ascomycota</taxon>
        <taxon>Pezizomycotina</taxon>
        <taxon>Pezizomycetes</taxon>
        <taxon>Pezizales</taxon>
        <taxon>Morchellaceae</taxon>
        <taxon>Morchella</taxon>
    </lineage>
</organism>
<keyword evidence="1" id="KW-1133">Transmembrane helix</keyword>
<dbReference type="InterPro" id="IPR036691">
    <property type="entry name" value="Endo/exonu/phosph_ase_sf"/>
</dbReference>
<dbReference type="Proteomes" id="UP000277580">
    <property type="component" value="Unassembled WGS sequence"/>
</dbReference>
<dbReference type="OrthoDB" id="62798at2759"/>
<keyword evidence="4" id="KW-1185">Reference proteome</keyword>
<keyword evidence="1" id="KW-0472">Membrane</keyword>
<dbReference type="PANTHER" id="PTHR11200:SF286">
    <property type="entry name" value="5-PHOSPHATASE, PUTATIVE (AFU_ORTHOLOGUE AFUA_5G07600)-RELATED"/>
    <property type="match status" value="1"/>
</dbReference>
<dbReference type="SUPFAM" id="SSF56219">
    <property type="entry name" value="DNase I-like"/>
    <property type="match status" value="1"/>
</dbReference>
<dbReference type="EMBL" id="ML119151">
    <property type="protein sequence ID" value="RPB09556.1"/>
    <property type="molecule type" value="Genomic_DNA"/>
</dbReference>
<dbReference type="InterPro" id="IPR046985">
    <property type="entry name" value="IP5"/>
</dbReference>
<dbReference type="GO" id="GO:0004439">
    <property type="term" value="F:phosphatidylinositol-4,5-bisphosphate 5-phosphatase activity"/>
    <property type="evidence" value="ECO:0007669"/>
    <property type="project" value="TreeGrafter"/>
</dbReference>
<dbReference type="SMART" id="SM00128">
    <property type="entry name" value="IPPc"/>
    <property type="match status" value="1"/>
</dbReference>
<evidence type="ECO:0000259" key="2">
    <source>
        <dbReference type="SMART" id="SM00128"/>
    </source>
</evidence>
<protein>
    <submittedName>
        <fullName evidence="3">DNase I-like protein</fullName>
    </submittedName>
</protein>
<dbReference type="InterPro" id="IPR000300">
    <property type="entry name" value="IPPc"/>
</dbReference>
<keyword evidence="1" id="KW-0812">Transmembrane</keyword>
<dbReference type="GO" id="GO:0046856">
    <property type="term" value="P:phosphatidylinositol dephosphorylation"/>
    <property type="evidence" value="ECO:0007669"/>
    <property type="project" value="InterPro"/>
</dbReference>
<reference evidence="3 4" key="1">
    <citation type="journal article" date="2018" name="Nat. Ecol. Evol.">
        <title>Pezizomycetes genomes reveal the molecular basis of ectomycorrhizal truffle lifestyle.</title>
        <authorList>
            <person name="Murat C."/>
            <person name="Payen T."/>
            <person name="Noel B."/>
            <person name="Kuo A."/>
            <person name="Morin E."/>
            <person name="Chen J."/>
            <person name="Kohler A."/>
            <person name="Krizsan K."/>
            <person name="Balestrini R."/>
            <person name="Da Silva C."/>
            <person name="Montanini B."/>
            <person name="Hainaut M."/>
            <person name="Levati E."/>
            <person name="Barry K.W."/>
            <person name="Belfiori B."/>
            <person name="Cichocki N."/>
            <person name="Clum A."/>
            <person name="Dockter R.B."/>
            <person name="Fauchery L."/>
            <person name="Guy J."/>
            <person name="Iotti M."/>
            <person name="Le Tacon F."/>
            <person name="Lindquist E.A."/>
            <person name="Lipzen A."/>
            <person name="Malagnac F."/>
            <person name="Mello A."/>
            <person name="Molinier V."/>
            <person name="Miyauchi S."/>
            <person name="Poulain J."/>
            <person name="Riccioni C."/>
            <person name="Rubini A."/>
            <person name="Sitrit Y."/>
            <person name="Splivallo R."/>
            <person name="Traeger S."/>
            <person name="Wang M."/>
            <person name="Zifcakova L."/>
            <person name="Wipf D."/>
            <person name="Zambonelli A."/>
            <person name="Paolocci F."/>
            <person name="Nowrousian M."/>
            <person name="Ottonello S."/>
            <person name="Baldrian P."/>
            <person name="Spatafora J.W."/>
            <person name="Henrissat B."/>
            <person name="Nagy L.G."/>
            <person name="Aury J.M."/>
            <person name="Wincker P."/>
            <person name="Grigoriev I.V."/>
            <person name="Bonfante P."/>
            <person name="Martin F.M."/>
        </authorList>
    </citation>
    <scope>NUCLEOTIDE SEQUENCE [LARGE SCALE GENOMIC DNA]</scope>
    <source>
        <strain evidence="3 4">CCBAS932</strain>
    </source>
</reference>
<dbReference type="PANTHER" id="PTHR11200">
    <property type="entry name" value="INOSITOL 5-PHOSPHATASE"/>
    <property type="match status" value="1"/>
</dbReference>
<feature type="domain" description="Inositol polyphosphate-related phosphatase" evidence="2">
    <location>
        <begin position="1"/>
        <end position="325"/>
    </location>
</feature>
<feature type="non-terminal residue" evidence="3">
    <location>
        <position position="379"/>
    </location>
</feature>
<sequence length="379" mass="41768">LYLTTYNCARLPHPPSSLSPHFLSALSPLSSEPPSLIVISLQEIAPLAASFLGGSQLTSYYATFTTAVRTATRSAFNEDYALTAYNNVGLTAIMVFARKPALIKSVTYAAVGLGFLSMGNKGAVGVRLIHSLPSDPSSTVTLTFVSAHLAPHEHNIIARNANWESLVKNLVFADSAGDEQSVYSPSSHLFICGDLNYRTSSSRPGELDYLVYPQPQDRINDNTHYLQLFLQDQLSIEREAGRAFQGLEEEKVDFPPTYKYVISRQDNEGEYWGWSRNRWPSWTDRILYLPADGVVVRNYTSIPQILGSDHQVVAMHVEVPEAPVEVELAAPWGIQEGWRGRRAIARKLEVFVGVLAWLLGGTGRGILFALLVGAAGGWW</sequence>
<gene>
    <name evidence="3" type="ORF">P167DRAFT_462133</name>
</gene>
<accession>A0A3N4KG66</accession>
<proteinExistence type="predicted"/>
<feature type="transmembrane region" description="Helical" evidence="1">
    <location>
        <begin position="350"/>
        <end position="378"/>
    </location>
</feature>
<name>A0A3N4KG66_9PEZI</name>
<evidence type="ECO:0000313" key="4">
    <source>
        <dbReference type="Proteomes" id="UP000277580"/>
    </source>
</evidence>
<dbReference type="STRING" id="1392247.A0A3N4KG66"/>
<dbReference type="FunCoup" id="A0A3N4KG66">
    <property type="interactions" value="95"/>
</dbReference>
<evidence type="ECO:0000256" key="1">
    <source>
        <dbReference type="SAM" id="Phobius"/>
    </source>
</evidence>
<dbReference type="AlphaFoldDB" id="A0A3N4KG66"/>